<gene>
    <name evidence="1" type="ordered locus">AZC_4280</name>
</gene>
<dbReference type="AlphaFoldDB" id="A8HV69"/>
<dbReference type="HOGENOM" id="CLU_2876034_0_0_5"/>
<reference evidence="1 2" key="1">
    <citation type="journal article" date="2007" name="Appl. Environ. Microbiol.">
        <title>Rhizobial factors required for stem nodule maturation and maintenance in Sesbania rostrata-Azorhizobium caulinodans ORS571 symbiosis.</title>
        <authorList>
            <person name="Suzuki S."/>
            <person name="Aono T."/>
            <person name="Lee KB."/>
            <person name="Suzuki T."/>
            <person name="Liu CT."/>
            <person name="Miwa H."/>
            <person name="Wakao S."/>
            <person name="Iki T."/>
            <person name="Oyaizu H."/>
        </authorList>
    </citation>
    <scope>NUCLEOTIDE SEQUENCE [LARGE SCALE GENOMIC DNA]</scope>
    <source>
        <strain evidence="2">ATCC 43989 / DSM 5975 / JCM 20966 / LMG 6465 / NBRC 14845 / NCIMB 13405 / ORS 571</strain>
    </source>
</reference>
<organism evidence="1 2">
    <name type="scientific">Azorhizobium caulinodans (strain ATCC 43989 / DSM 5975 / JCM 20966 / LMG 6465 / NBRC 14845 / NCIMB 13405 / ORS 571)</name>
    <dbReference type="NCBI Taxonomy" id="438753"/>
    <lineage>
        <taxon>Bacteria</taxon>
        <taxon>Pseudomonadati</taxon>
        <taxon>Pseudomonadota</taxon>
        <taxon>Alphaproteobacteria</taxon>
        <taxon>Hyphomicrobiales</taxon>
        <taxon>Xanthobacteraceae</taxon>
        <taxon>Azorhizobium</taxon>
    </lineage>
</organism>
<accession>A8HV69</accession>
<reference evidence="1 2" key="6">
    <citation type="journal article" date="2011" name="Appl. Environ. Microbiol.">
        <title>Involvement of the azorhizobial chromosome partition gene (parA) in the onset of bacteroid differentiation during Sesbania rostrata stem nodule development.</title>
        <authorList>
            <person name="Liu CT."/>
            <person name="Lee KB."/>
            <person name="Wang YS."/>
            <person name="Peng MH."/>
            <person name="Lee KT."/>
            <person name="Suzuki S."/>
            <person name="Suzuki T."/>
            <person name="Oyaizu H."/>
        </authorList>
    </citation>
    <scope>NUCLEOTIDE SEQUENCE [LARGE SCALE GENOMIC DNA]</scope>
    <source>
        <strain evidence="2">ATCC 43989 / DSM 5975 / JCM 20966 / LMG 6465 / NBRC 14845 / NCIMB 13405 / ORS 571</strain>
    </source>
</reference>
<keyword evidence="2" id="KW-1185">Reference proteome</keyword>
<evidence type="ECO:0000313" key="2">
    <source>
        <dbReference type="Proteomes" id="UP000000270"/>
    </source>
</evidence>
<reference evidence="1 2" key="4">
    <citation type="journal article" date="2009" name="Appl. Environ. Microbiol.">
        <title>Comparative genome-wide transcriptional profiling of Azorhizobium caulinodans ORS571 grown under free-living and symbiotic conditions.</title>
        <authorList>
            <person name="Tsukada S."/>
            <person name="Aono T."/>
            <person name="Akiba N."/>
            <person name="Lee KB."/>
            <person name="Liu CT."/>
            <person name="Toyazaki H."/>
            <person name="Oyaizu H."/>
        </authorList>
    </citation>
    <scope>NUCLEOTIDE SEQUENCE [LARGE SCALE GENOMIC DNA]</scope>
    <source>
        <strain evidence="2">ATCC 43989 / DSM 5975 / JCM 20966 / LMG 6465 / NBRC 14845 / NCIMB 13405 / ORS 571</strain>
    </source>
</reference>
<reference evidence="1 2" key="5">
    <citation type="journal article" date="2010" name="Appl. Environ. Microbiol.">
        <title>phrR-like gene praR of Azorhizobium caulinodans ORS571 is essential for symbiosis with Sesbania rostrata and is involved in expression of reb genes.</title>
        <authorList>
            <person name="Akiba N."/>
            <person name="Aono T."/>
            <person name="Toyazaki H."/>
            <person name="Sato S."/>
            <person name="Oyaizu H."/>
        </authorList>
    </citation>
    <scope>NUCLEOTIDE SEQUENCE [LARGE SCALE GENOMIC DNA]</scope>
    <source>
        <strain evidence="2">ATCC 43989 / DSM 5975 / JCM 20966 / LMG 6465 / NBRC 14845 / NCIMB 13405 / ORS 571</strain>
    </source>
</reference>
<dbReference type="EMBL" id="AP009384">
    <property type="protein sequence ID" value="BAF90278.1"/>
    <property type="molecule type" value="Genomic_DNA"/>
</dbReference>
<evidence type="ECO:0000313" key="1">
    <source>
        <dbReference type="EMBL" id="BAF90278.1"/>
    </source>
</evidence>
<reference evidence="1 2" key="3">
    <citation type="journal article" date="2008" name="BMC Genomics">
        <title>The genome of the versatile nitrogen fixer Azorhizobium caulinodans ORS571.</title>
        <authorList>
            <person name="Lee KB."/>
            <person name="Backer P.D."/>
            <person name="Aono T."/>
            <person name="Liu CT."/>
            <person name="Suzuki S."/>
            <person name="Suzuki T."/>
            <person name="Kaneko T."/>
            <person name="Yamada M."/>
            <person name="Tabata S."/>
            <person name="Kupfer D.M."/>
            <person name="Najar F.Z."/>
            <person name="Wiley G.B."/>
            <person name="Roe B."/>
            <person name="Binnewies T.T."/>
            <person name="Ussery D.W."/>
            <person name="D'Haeze W."/>
            <person name="Herder J.D."/>
            <person name="Gevers D."/>
            <person name="Vereecke D."/>
            <person name="Holsters M."/>
            <person name="Oyaizu H."/>
        </authorList>
    </citation>
    <scope>NUCLEOTIDE SEQUENCE [LARGE SCALE GENOMIC DNA]</scope>
    <source>
        <strain evidence="2">ATCC 43989 / DSM 5975 / JCM 20966 / LMG 6465 / NBRC 14845 / NCIMB 13405 / ORS 571</strain>
    </source>
</reference>
<proteinExistence type="predicted"/>
<name>A8HV69_AZOC5</name>
<sequence>MERVHDLGPALICTRFLFHAGHLSTSEQRRKSVVQERESSLARRIVFATSQAKGTRPSERNKR</sequence>
<reference evidence="2" key="2">
    <citation type="submission" date="2007-04" db="EMBL/GenBank/DDBJ databases">
        <title>Complete genome sequence of the nitrogen-fixing bacterium Azorhizobium caulinodans ORS571.</title>
        <authorList>
            <person name="Lee K.B."/>
            <person name="Backer P.D."/>
            <person name="Aono T."/>
            <person name="Liu C.T."/>
            <person name="Suzuki S."/>
            <person name="Suzuki T."/>
            <person name="Kaneko T."/>
            <person name="Yamada M."/>
            <person name="Tabata S."/>
            <person name="Kupfer D.M."/>
            <person name="Najar F.Z."/>
            <person name="Wiley G.B."/>
            <person name="Roe B."/>
            <person name="Binnewies T."/>
            <person name="Ussery D."/>
            <person name="Vereecke D."/>
            <person name="Gevers D."/>
            <person name="Holsters M."/>
            <person name="Oyaizu H."/>
        </authorList>
    </citation>
    <scope>NUCLEOTIDE SEQUENCE [LARGE SCALE GENOMIC DNA]</scope>
    <source>
        <strain evidence="2">ATCC 43989 / DSM 5975 / JCM 20966 / LMG 6465 / NBRC 14845 / NCIMB 13405 / ORS 571</strain>
    </source>
</reference>
<dbReference type="KEGG" id="azc:AZC_4280"/>
<dbReference type="Proteomes" id="UP000000270">
    <property type="component" value="Chromosome"/>
</dbReference>
<protein>
    <submittedName>
        <fullName evidence="1">Uncharacterized protein</fullName>
    </submittedName>
</protein>